<evidence type="ECO:0000256" key="1">
    <source>
        <dbReference type="SAM" id="Phobius"/>
    </source>
</evidence>
<evidence type="ECO:0000313" key="2">
    <source>
        <dbReference type="EMBL" id="MBF6024064.1"/>
    </source>
</evidence>
<keyword evidence="1" id="KW-1133">Transmembrane helix</keyword>
<sequence length="228" mass="24067">MSGITWIHIAGGMAALATGTVAVVARKGGRMHVSAGTWFCVAMFVLGITASILSPLKSPPDSPVGGIMVCYFVATAWMAARRRDGRPGIFDKIACALVLAMAVAIIGSGFQAVISPPPGPPGPGALFGLGGVCLLAGLSDLRFIRGKLTSTQRIVRHLWRMCFALFIATGSFFLGQQDVLPQAVRGSPILFVLAFAPFGVMLFWLVRIRFTRVIGGAKLAAEPRPNVE</sequence>
<evidence type="ECO:0000313" key="3">
    <source>
        <dbReference type="Proteomes" id="UP001429984"/>
    </source>
</evidence>
<dbReference type="Proteomes" id="UP001429984">
    <property type="component" value="Unassembled WGS sequence"/>
</dbReference>
<feature type="transmembrane region" description="Helical" evidence="1">
    <location>
        <begin position="37"/>
        <end position="56"/>
    </location>
</feature>
<comment type="caution">
    <text evidence="2">The sequence shown here is derived from an EMBL/GenBank/DDBJ whole genome shotgun (WGS) entry which is preliminary data.</text>
</comment>
<proteinExistence type="predicted"/>
<dbReference type="EMBL" id="JADLZT010000004">
    <property type="protein sequence ID" value="MBF6024064.1"/>
    <property type="molecule type" value="Genomic_DNA"/>
</dbReference>
<keyword evidence="1" id="KW-0472">Membrane</keyword>
<accession>A0ABS0B8S9</accession>
<feature type="transmembrane region" description="Helical" evidence="1">
    <location>
        <begin position="6"/>
        <end position="25"/>
    </location>
</feature>
<protein>
    <recommendedName>
        <fullName evidence="4">DUF2306 domain-containing protein</fullName>
    </recommendedName>
</protein>
<keyword evidence="1" id="KW-0812">Transmembrane</keyword>
<feature type="transmembrane region" description="Helical" evidence="1">
    <location>
        <begin position="126"/>
        <end position="145"/>
    </location>
</feature>
<feature type="transmembrane region" description="Helical" evidence="1">
    <location>
        <begin position="62"/>
        <end position="80"/>
    </location>
</feature>
<feature type="transmembrane region" description="Helical" evidence="1">
    <location>
        <begin position="92"/>
        <end position="114"/>
    </location>
</feature>
<reference evidence="2 3" key="1">
    <citation type="submission" date="2020-11" db="EMBL/GenBank/DDBJ databases">
        <title>Draft Genome Sequence and Secondary Metabolite Biosynthetic Potential of the Lysobacter niastensis Type strain DSM 18481.</title>
        <authorList>
            <person name="Turrini P."/>
            <person name="Artuso I."/>
            <person name="Tescari M."/>
            <person name="Lugli G.A."/>
            <person name="Frangipani E."/>
            <person name="Ventura M."/>
            <person name="Visca P."/>
        </authorList>
    </citation>
    <scope>NUCLEOTIDE SEQUENCE [LARGE SCALE GENOMIC DNA]</scope>
    <source>
        <strain evidence="2 3">DSM 18481</strain>
    </source>
</reference>
<feature type="transmembrane region" description="Helical" evidence="1">
    <location>
        <begin position="157"/>
        <end position="175"/>
    </location>
</feature>
<feature type="transmembrane region" description="Helical" evidence="1">
    <location>
        <begin position="187"/>
        <end position="206"/>
    </location>
</feature>
<dbReference type="RefSeq" id="WP_194930664.1">
    <property type="nucleotide sequence ID" value="NZ_JADLZT010000004.1"/>
</dbReference>
<organism evidence="2 3">
    <name type="scientific">Lysobacter niastensis</name>
    <dbReference type="NCBI Taxonomy" id="380629"/>
    <lineage>
        <taxon>Bacteria</taxon>
        <taxon>Pseudomonadati</taxon>
        <taxon>Pseudomonadota</taxon>
        <taxon>Gammaproteobacteria</taxon>
        <taxon>Lysobacterales</taxon>
        <taxon>Lysobacteraceae</taxon>
        <taxon>Lysobacter</taxon>
    </lineage>
</organism>
<gene>
    <name evidence="2" type="ORF">IU514_08475</name>
</gene>
<name>A0ABS0B8S9_9GAMM</name>
<keyword evidence="3" id="KW-1185">Reference proteome</keyword>
<evidence type="ECO:0008006" key="4">
    <source>
        <dbReference type="Google" id="ProtNLM"/>
    </source>
</evidence>